<gene>
    <name evidence="4" type="ORF">DWY25_02380</name>
</gene>
<dbReference type="Proteomes" id="UP000284178">
    <property type="component" value="Unassembled WGS sequence"/>
</dbReference>
<dbReference type="PANTHER" id="PTHR34978">
    <property type="entry name" value="POSSIBLE SENSOR-TRANSDUCER PROTEIN BLAR"/>
    <property type="match status" value="1"/>
</dbReference>
<dbReference type="PANTHER" id="PTHR34978:SF3">
    <property type="entry name" value="SLR0241 PROTEIN"/>
    <property type="match status" value="1"/>
</dbReference>
<comment type="caution">
    <text evidence="4">The sequence shown here is derived from an EMBL/GenBank/DDBJ whole genome shotgun (WGS) entry which is preliminary data.</text>
</comment>
<keyword evidence="1" id="KW-1133">Transmembrane helix</keyword>
<dbReference type="GeneID" id="83014256"/>
<feature type="domain" description="M23ase beta-sheet core" evidence="2">
    <location>
        <begin position="474"/>
        <end position="568"/>
    </location>
</feature>
<keyword evidence="1" id="KW-0812">Transmembrane</keyword>
<dbReference type="InterPro" id="IPR008756">
    <property type="entry name" value="Peptidase_M56"/>
</dbReference>
<dbReference type="CDD" id="cd12797">
    <property type="entry name" value="M23_peptidase"/>
    <property type="match status" value="1"/>
</dbReference>
<dbReference type="SUPFAM" id="SSF51261">
    <property type="entry name" value="Duplicated hybrid motif"/>
    <property type="match status" value="1"/>
</dbReference>
<keyword evidence="1" id="KW-0472">Membrane</keyword>
<accession>A0A412G5F2</accession>
<evidence type="ECO:0000313" key="4">
    <source>
        <dbReference type="EMBL" id="RGR76220.1"/>
    </source>
</evidence>
<feature type="transmembrane region" description="Helical" evidence="1">
    <location>
        <begin position="114"/>
        <end position="132"/>
    </location>
</feature>
<feature type="domain" description="Peptidase M56" evidence="3">
    <location>
        <begin position="9"/>
        <end position="302"/>
    </location>
</feature>
<feature type="transmembrane region" description="Helical" evidence="1">
    <location>
        <begin position="308"/>
        <end position="329"/>
    </location>
</feature>
<evidence type="ECO:0000259" key="2">
    <source>
        <dbReference type="Pfam" id="PF01551"/>
    </source>
</evidence>
<evidence type="ECO:0000259" key="3">
    <source>
        <dbReference type="Pfam" id="PF05569"/>
    </source>
</evidence>
<organism evidence="4 5">
    <name type="scientific">Holdemania filiformis</name>
    <dbReference type="NCBI Taxonomy" id="61171"/>
    <lineage>
        <taxon>Bacteria</taxon>
        <taxon>Bacillati</taxon>
        <taxon>Bacillota</taxon>
        <taxon>Erysipelotrichia</taxon>
        <taxon>Erysipelotrichales</taxon>
        <taxon>Erysipelotrichaceae</taxon>
        <taxon>Holdemania</taxon>
    </lineage>
</organism>
<protein>
    <recommendedName>
        <fullName evidence="6">Peptidase M56 domain-containing protein</fullName>
    </recommendedName>
</protein>
<name>A0A412G5F2_9FIRM</name>
<dbReference type="AlphaFoldDB" id="A0A412G5F2"/>
<dbReference type="CDD" id="cd07341">
    <property type="entry name" value="M56_BlaR1_MecR1_like"/>
    <property type="match status" value="1"/>
</dbReference>
<dbReference type="InterPro" id="IPR016047">
    <property type="entry name" value="M23ase_b-sheet_dom"/>
</dbReference>
<dbReference type="Gene3D" id="2.70.70.10">
    <property type="entry name" value="Glucose Permease (Domain IIA)"/>
    <property type="match status" value="1"/>
</dbReference>
<feature type="transmembrane region" description="Helical" evidence="1">
    <location>
        <begin position="6"/>
        <end position="26"/>
    </location>
</feature>
<dbReference type="Pfam" id="PF01551">
    <property type="entry name" value="Peptidase_M23"/>
    <property type="match status" value="1"/>
</dbReference>
<dbReference type="InterPro" id="IPR052173">
    <property type="entry name" value="Beta-lactam_resp_regulator"/>
</dbReference>
<dbReference type="EMBL" id="QRUP01000002">
    <property type="protein sequence ID" value="RGR76220.1"/>
    <property type="molecule type" value="Genomic_DNA"/>
</dbReference>
<evidence type="ECO:0000313" key="5">
    <source>
        <dbReference type="Proteomes" id="UP000284178"/>
    </source>
</evidence>
<feature type="transmembrane region" description="Helical" evidence="1">
    <location>
        <begin position="38"/>
        <end position="56"/>
    </location>
</feature>
<sequence>MLKNSLQRLLEISLMISPLIIFIFLLRKNILRRLGPTARLLLWLPLIIQLIVPVSWQTRRSPYQLVADEVQLNLLTHESSYQEIPLEEMTEEKRTAAEFHDPSPVVKADLIMDSAVKIWLGGIAVLILVNFISQLRLRRRLQAHGCADEKTVQIRELLAHAGCRNVAVLESPEITSCAVYGHLFPRLIISERWADWPAEDQELMIRHECLHLRYGHPWLCGILRLVEILYWFNPLVWLMMREIRQDLELQIDDRLLKNQPQPVRCHYAAMILNAAAGPRHKALQGLSGSEEKQQLKERLSQILRKNRISGLIAGLIVICLCGLCGAMLLKPKPLATREGTVALDVIGLQAYEYSVYAQSPEVHYQCQGKPSALEQLDEMTIHAGIDTATLIQDGKTVSLQTLAFGQAEAEIQWTLPETNGLACSGKETRLSLLVSGLPHDQPSPQLPEKAVQKGAQPPLENPIVLCRWGCYAGHQATDATDPDNDQAAVLAVADGVVTEVSYSSMNGKFLVIDHGDEVLSYYIHLGDIQVEEGQNVKRGEKVGIIGSTGKSPYIHVHFFLMVDGLRVNSDILFRR</sequence>
<keyword evidence="5" id="KW-1185">Reference proteome</keyword>
<evidence type="ECO:0008006" key="6">
    <source>
        <dbReference type="Google" id="ProtNLM"/>
    </source>
</evidence>
<dbReference type="RefSeq" id="WP_117893193.1">
    <property type="nucleotide sequence ID" value="NZ_CABJCV010000002.1"/>
</dbReference>
<reference evidence="4 5" key="1">
    <citation type="submission" date="2018-08" db="EMBL/GenBank/DDBJ databases">
        <title>A genome reference for cultivated species of the human gut microbiota.</title>
        <authorList>
            <person name="Zou Y."/>
            <person name="Xue W."/>
            <person name="Luo G."/>
        </authorList>
    </citation>
    <scope>NUCLEOTIDE SEQUENCE [LARGE SCALE GENOMIC DNA]</scope>
    <source>
        <strain evidence="4 5">AF24-29</strain>
    </source>
</reference>
<dbReference type="InterPro" id="IPR011055">
    <property type="entry name" value="Dup_hybrid_motif"/>
</dbReference>
<evidence type="ECO:0000256" key="1">
    <source>
        <dbReference type="SAM" id="Phobius"/>
    </source>
</evidence>
<proteinExistence type="predicted"/>
<dbReference type="Pfam" id="PF05569">
    <property type="entry name" value="Peptidase_M56"/>
    <property type="match status" value="1"/>
</dbReference>